<evidence type="ECO:0000313" key="3">
    <source>
        <dbReference type="Proteomes" id="UP000254869"/>
    </source>
</evidence>
<sequence>MRVVRKLVAGAMIAGAASVLAVLGAGSASAVAVTPLPGGVQVDLSPGDTQWVHQTHIGNAIGTLPHPSAASFGQALNSAADLSSQYPNGRVVFTVYGPFDQLNGTMLALQ</sequence>
<reference evidence="2 3" key="1">
    <citation type="submission" date="2018-07" db="EMBL/GenBank/DDBJ databases">
        <title>Genomic Encyclopedia of Type Strains, Phase IV (KMG-IV): sequencing the most valuable type-strain genomes for metagenomic binning, comparative biology and taxonomic classification.</title>
        <authorList>
            <person name="Goeker M."/>
        </authorList>
    </citation>
    <scope>NUCLEOTIDE SEQUENCE [LARGE SCALE GENOMIC DNA]</scope>
    <source>
        <strain evidence="2 3">DSM 44290</strain>
    </source>
</reference>
<feature type="signal peptide" evidence="1">
    <location>
        <begin position="1"/>
        <end position="21"/>
    </location>
</feature>
<gene>
    <name evidence="2" type="ORF">DFR76_10657</name>
</gene>
<proteinExistence type="predicted"/>
<keyword evidence="3" id="KW-1185">Reference proteome</keyword>
<protein>
    <submittedName>
        <fullName evidence="2">Uncharacterized protein</fullName>
    </submittedName>
</protein>
<dbReference type="RefSeq" id="WP_062510210.1">
    <property type="nucleotide sequence ID" value="NZ_QQBC01000006.1"/>
</dbReference>
<dbReference type="AlphaFoldDB" id="A0A370I375"/>
<dbReference type="Proteomes" id="UP000254869">
    <property type="component" value="Unassembled WGS sequence"/>
</dbReference>
<evidence type="ECO:0000313" key="2">
    <source>
        <dbReference type="EMBL" id="RDI65188.1"/>
    </source>
</evidence>
<feature type="chain" id="PRO_5039449581" evidence="1">
    <location>
        <begin position="22"/>
        <end position="110"/>
    </location>
</feature>
<keyword evidence="1" id="KW-0732">Signal</keyword>
<comment type="caution">
    <text evidence="2">The sequence shown here is derived from an EMBL/GenBank/DDBJ whole genome shotgun (WGS) entry which is preliminary data.</text>
</comment>
<name>A0A370I375_9NOCA</name>
<evidence type="ECO:0000256" key="1">
    <source>
        <dbReference type="SAM" id="SignalP"/>
    </source>
</evidence>
<dbReference type="EMBL" id="QQBC01000006">
    <property type="protein sequence ID" value="RDI65188.1"/>
    <property type="molecule type" value="Genomic_DNA"/>
</dbReference>
<accession>A0A370I375</accession>
<organism evidence="2 3">
    <name type="scientific">Nocardia pseudobrasiliensis</name>
    <dbReference type="NCBI Taxonomy" id="45979"/>
    <lineage>
        <taxon>Bacteria</taxon>
        <taxon>Bacillati</taxon>
        <taxon>Actinomycetota</taxon>
        <taxon>Actinomycetes</taxon>
        <taxon>Mycobacteriales</taxon>
        <taxon>Nocardiaceae</taxon>
        <taxon>Nocardia</taxon>
    </lineage>
</organism>